<dbReference type="SUPFAM" id="SSF52047">
    <property type="entry name" value="RNI-like"/>
    <property type="match status" value="1"/>
</dbReference>
<proteinExistence type="predicted"/>
<dbReference type="Proteomes" id="UP001231189">
    <property type="component" value="Unassembled WGS sequence"/>
</dbReference>
<dbReference type="Gene3D" id="3.80.10.10">
    <property type="entry name" value="Ribonuclease Inhibitor"/>
    <property type="match status" value="1"/>
</dbReference>
<evidence type="ECO:0000313" key="4">
    <source>
        <dbReference type="Proteomes" id="UP001231189"/>
    </source>
</evidence>
<dbReference type="PROSITE" id="PS50181">
    <property type="entry name" value="FBOX"/>
    <property type="match status" value="1"/>
</dbReference>
<dbReference type="InterPro" id="IPR013103">
    <property type="entry name" value="RVT_2"/>
</dbReference>
<evidence type="ECO:0000313" key="3">
    <source>
        <dbReference type="EMBL" id="KAK1621359.1"/>
    </source>
</evidence>
<dbReference type="Pfam" id="PF00646">
    <property type="entry name" value="F-box"/>
    <property type="match status" value="1"/>
</dbReference>
<accession>A0AAD8RKJ0</accession>
<dbReference type="SUPFAM" id="SSF81383">
    <property type="entry name" value="F-box domain"/>
    <property type="match status" value="1"/>
</dbReference>
<dbReference type="InterPro" id="IPR044997">
    <property type="entry name" value="F-box_plant"/>
</dbReference>
<dbReference type="InterPro" id="IPR036047">
    <property type="entry name" value="F-box-like_dom_sf"/>
</dbReference>
<dbReference type="PANTHER" id="PTHR32153">
    <property type="entry name" value="OJ000223_09.16 PROTEIN"/>
    <property type="match status" value="1"/>
</dbReference>
<dbReference type="InterPro" id="IPR032675">
    <property type="entry name" value="LRR_dom_sf"/>
</dbReference>
<protein>
    <recommendedName>
        <fullName evidence="2">F-box domain-containing protein</fullName>
    </recommendedName>
</protein>
<sequence length="548" mass="61867">MGGRRSSLASRSMANPSSSSGLGRSSNRWASLATLDEEAGDQADRLSNLPDDILLNIVERLDTACATRTSILSGRWRPIPAMLSNIVITVGSYDPELDRSKLTYGDVSRANAAVHEATRSILGIRTASLHPIRLLRMQFFLGDGSLAIGQAVAGAVAATVVESAELTLLTHQEGRRCTDDDLLSYGLQFRSFLYACPSIFSGLTRLKLENLRLGLSDFSQVFSLSKRLEFLCLFNCDAGTLSVLEVEHQQLRELEIFRCDLERVDLNWLPNLTKLTFSCWTSHHDPLSFGYVPLLQAVTLSNTAVSWHKMLKLSEILGNATISELHLNFESEKIWVKPEGPRELPKVFHKLRLVNLADISEECDLAWTLFVLQDMHSIARISTEIVPESSTSNEYFEQSHEIVIEKDDNEAPKRSKRRRIEKSFGDDFIVYLVDDTPTSIAEAYASPDADDWKEAVHNEMDSILSNGTWELSERPHGCKPVGRKWVFKKKLRPDGTIEKYKARLVAKGYTQREGEDYFDTYSLSLDLPPFEYYYPWLPPMVLSFIKWT</sequence>
<keyword evidence="4" id="KW-1185">Reference proteome</keyword>
<evidence type="ECO:0000259" key="2">
    <source>
        <dbReference type="PROSITE" id="PS50181"/>
    </source>
</evidence>
<dbReference type="Pfam" id="PF07727">
    <property type="entry name" value="RVT_2"/>
    <property type="match status" value="1"/>
</dbReference>
<evidence type="ECO:0000256" key="1">
    <source>
        <dbReference type="SAM" id="MobiDB-lite"/>
    </source>
</evidence>
<comment type="caution">
    <text evidence="3">The sequence shown here is derived from an EMBL/GenBank/DDBJ whole genome shotgun (WGS) entry which is preliminary data.</text>
</comment>
<gene>
    <name evidence="3" type="ORF">QYE76_026876</name>
</gene>
<dbReference type="InterPro" id="IPR001810">
    <property type="entry name" value="F-box_dom"/>
</dbReference>
<name>A0AAD8RKJ0_LOLMU</name>
<feature type="domain" description="F-box" evidence="2">
    <location>
        <begin position="43"/>
        <end position="79"/>
    </location>
</feature>
<reference evidence="3" key="1">
    <citation type="submission" date="2023-07" db="EMBL/GenBank/DDBJ databases">
        <title>A chromosome-level genome assembly of Lolium multiflorum.</title>
        <authorList>
            <person name="Chen Y."/>
            <person name="Copetti D."/>
            <person name="Kolliker R."/>
            <person name="Studer B."/>
        </authorList>
    </citation>
    <scope>NUCLEOTIDE SEQUENCE</scope>
    <source>
        <strain evidence="3">02402/16</strain>
        <tissue evidence="3">Leaf</tissue>
    </source>
</reference>
<dbReference type="EMBL" id="JAUUTY010000006">
    <property type="protein sequence ID" value="KAK1621359.1"/>
    <property type="molecule type" value="Genomic_DNA"/>
</dbReference>
<organism evidence="3 4">
    <name type="scientific">Lolium multiflorum</name>
    <name type="common">Italian ryegrass</name>
    <name type="synonym">Lolium perenne subsp. multiflorum</name>
    <dbReference type="NCBI Taxonomy" id="4521"/>
    <lineage>
        <taxon>Eukaryota</taxon>
        <taxon>Viridiplantae</taxon>
        <taxon>Streptophyta</taxon>
        <taxon>Embryophyta</taxon>
        <taxon>Tracheophyta</taxon>
        <taxon>Spermatophyta</taxon>
        <taxon>Magnoliopsida</taxon>
        <taxon>Liliopsida</taxon>
        <taxon>Poales</taxon>
        <taxon>Poaceae</taxon>
        <taxon>BOP clade</taxon>
        <taxon>Pooideae</taxon>
        <taxon>Poodae</taxon>
        <taxon>Poeae</taxon>
        <taxon>Poeae Chloroplast Group 2 (Poeae type)</taxon>
        <taxon>Loliodinae</taxon>
        <taxon>Loliinae</taxon>
        <taxon>Lolium</taxon>
    </lineage>
</organism>
<dbReference type="AlphaFoldDB" id="A0AAD8RKJ0"/>
<feature type="region of interest" description="Disordered" evidence="1">
    <location>
        <begin position="1"/>
        <end position="26"/>
    </location>
</feature>